<reference evidence="4 5" key="1">
    <citation type="submission" date="2024-02" db="EMBL/GenBank/DDBJ databases">
        <title>A draft genome for the cacao thread blight pathogen Marasmius crinis-equi.</title>
        <authorList>
            <person name="Cohen S.P."/>
            <person name="Baruah I.K."/>
            <person name="Amoako-Attah I."/>
            <person name="Bukari Y."/>
            <person name="Meinhardt L.W."/>
            <person name="Bailey B.A."/>
        </authorList>
    </citation>
    <scope>NUCLEOTIDE SEQUENCE [LARGE SCALE GENOMIC DNA]</scope>
    <source>
        <strain evidence="4 5">GH-76</strain>
    </source>
</reference>
<protein>
    <recommendedName>
        <fullName evidence="3">AB hydrolase-1 domain-containing protein</fullName>
    </recommendedName>
</protein>
<dbReference type="Gene3D" id="3.40.50.1820">
    <property type="entry name" value="alpha/beta hydrolase"/>
    <property type="match status" value="1"/>
</dbReference>
<accession>A0ABR3EQ22</accession>
<organism evidence="4 5">
    <name type="scientific">Marasmius crinis-equi</name>
    <dbReference type="NCBI Taxonomy" id="585013"/>
    <lineage>
        <taxon>Eukaryota</taxon>
        <taxon>Fungi</taxon>
        <taxon>Dikarya</taxon>
        <taxon>Basidiomycota</taxon>
        <taxon>Agaricomycotina</taxon>
        <taxon>Agaricomycetes</taxon>
        <taxon>Agaricomycetidae</taxon>
        <taxon>Agaricales</taxon>
        <taxon>Marasmiineae</taxon>
        <taxon>Marasmiaceae</taxon>
        <taxon>Marasmius</taxon>
    </lineage>
</organism>
<dbReference type="SUPFAM" id="SSF53474">
    <property type="entry name" value="alpha/beta-Hydrolases"/>
    <property type="match status" value="1"/>
</dbReference>
<proteinExistence type="inferred from homology"/>
<evidence type="ECO:0000256" key="1">
    <source>
        <dbReference type="ARBA" id="ARBA00022801"/>
    </source>
</evidence>
<dbReference type="PANTHER" id="PTHR43329">
    <property type="entry name" value="EPOXIDE HYDROLASE"/>
    <property type="match status" value="1"/>
</dbReference>
<sequence length="386" mass="42900">MVWTSYLYSSATNAAFSEVVLCSEPKNTRLSISSFTATLALALPLASMVSGATNIARRDILDPSDYKNTTVSRGIKYSYYFSPPTDNKRFLLFLHGWPGFSYDWRYQVEFFKEAGYGIIVPDLLGYGGTEKPTDPEAYRSSLISRDIVDILDFESVSNDVVVVGHDWGSKATARIANYFPDRFSAFGFLAVGNLPTAFFTIPYPQLNNATKTALGYEEYGYWDFLTRPGTDEVLGTHLESFFSLAHTGDAVQALTDWAPLGALEAWVTNDRKASTTVVTPEEEDRYLKAYSIPGALEASLAWYKVVVQGIEAQDNEGIPEENLTVVKPVFLGATLRDFVVIAPSSVRATLDTSSNATIHLYDTGHWVQWEAKDELNRDLQAWIEGL</sequence>
<dbReference type="PRINTS" id="PR00412">
    <property type="entry name" value="EPOXHYDRLASE"/>
</dbReference>
<evidence type="ECO:0000313" key="5">
    <source>
        <dbReference type="Proteomes" id="UP001465976"/>
    </source>
</evidence>
<evidence type="ECO:0000256" key="2">
    <source>
        <dbReference type="ARBA" id="ARBA00038334"/>
    </source>
</evidence>
<dbReference type="Pfam" id="PF00561">
    <property type="entry name" value="Abhydrolase_1"/>
    <property type="match status" value="1"/>
</dbReference>
<keyword evidence="1" id="KW-0378">Hydrolase</keyword>
<evidence type="ECO:0000259" key="3">
    <source>
        <dbReference type="Pfam" id="PF00561"/>
    </source>
</evidence>
<dbReference type="InterPro" id="IPR029058">
    <property type="entry name" value="AB_hydrolase_fold"/>
</dbReference>
<comment type="similarity">
    <text evidence="2">Belongs to the AB hydrolase superfamily. Epoxide hydrolase family.</text>
</comment>
<feature type="domain" description="AB hydrolase-1" evidence="3">
    <location>
        <begin position="91"/>
        <end position="371"/>
    </location>
</feature>
<dbReference type="EMBL" id="JBAHYK010002522">
    <property type="protein sequence ID" value="KAL0564907.1"/>
    <property type="molecule type" value="Genomic_DNA"/>
</dbReference>
<dbReference type="InterPro" id="IPR000073">
    <property type="entry name" value="AB_hydrolase_1"/>
</dbReference>
<evidence type="ECO:0000313" key="4">
    <source>
        <dbReference type="EMBL" id="KAL0564907.1"/>
    </source>
</evidence>
<name>A0ABR3EQ22_9AGAR</name>
<comment type="caution">
    <text evidence="4">The sequence shown here is derived from an EMBL/GenBank/DDBJ whole genome shotgun (WGS) entry which is preliminary data.</text>
</comment>
<dbReference type="InterPro" id="IPR000639">
    <property type="entry name" value="Epox_hydrolase-like"/>
</dbReference>
<keyword evidence="5" id="KW-1185">Reference proteome</keyword>
<gene>
    <name evidence="4" type="ORF">V5O48_017130</name>
</gene>
<dbReference type="Proteomes" id="UP001465976">
    <property type="component" value="Unassembled WGS sequence"/>
</dbReference>